<gene>
    <name evidence="1" type="ORF">LEP1GSC178_1349</name>
</gene>
<evidence type="ECO:0000313" key="1">
    <source>
        <dbReference type="EMBL" id="EJZ40679.1"/>
    </source>
</evidence>
<keyword evidence="2" id="KW-1185">Reference proteome</keyword>
<protein>
    <submittedName>
        <fullName evidence="1">Uncharacterized protein</fullName>
    </submittedName>
</protein>
<name>A0ABN0H4F5_9LEPT</name>
<reference evidence="1 2" key="1">
    <citation type="submission" date="2012-08" db="EMBL/GenBank/DDBJ databases">
        <authorList>
            <person name="Harkins D.M."/>
            <person name="Durkin A.S."/>
            <person name="Selengut J.D."/>
            <person name="Sanka R."/>
            <person name="DePew J."/>
            <person name="Purushe J."/>
            <person name="Matthias M.A."/>
            <person name="Vinetz J.M."/>
            <person name="Sutton G.G."/>
            <person name="Nelson W.C."/>
            <person name="Fouts D.E."/>
        </authorList>
    </citation>
    <scope>NUCLEOTIDE SEQUENCE [LARGE SCALE GENOMIC DNA]</scope>
    <source>
        <strain evidence="1 2">MMD4847</strain>
    </source>
</reference>
<proteinExistence type="predicted"/>
<comment type="caution">
    <text evidence="1">The sequence shown here is derived from an EMBL/GenBank/DDBJ whole genome shotgun (WGS) entry which is preliminary data.</text>
</comment>
<dbReference type="Proteomes" id="UP000018720">
    <property type="component" value="Unassembled WGS sequence"/>
</dbReference>
<organism evidence="1 2">
    <name type="scientific">Leptospira licerasiae str. MMD4847</name>
    <dbReference type="NCBI Taxonomy" id="1049971"/>
    <lineage>
        <taxon>Bacteria</taxon>
        <taxon>Pseudomonadati</taxon>
        <taxon>Spirochaetota</taxon>
        <taxon>Spirochaetia</taxon>
        <taxon>Leptospirales</taxon>
        <taxon>Leptospiraceae</taxon>
        <taxon>Leptospira</taxon>
    </lineage>
</organism>
<sequence>MIFVPWSLSFSGLEREILPGESPDTKKPAQRSGFLHAQVFRPLNSKEGVRGDRAY</sequence>
<dbReference type="EMBL" id="AHOM02000010">
    <property type="protein sequence ID" value="EJZ40679.1"/>
    <property type="molecule type" value="Genomic_DNA"/>
</dbReference>
<accession>A0ABN0H4F5</accession>
<evidence type="ECO:0000313" key="2">
    <source>
        <dbReference type="Proteomes" id="UP000018720"/>
    </source>
</evidence>